<dbReference type="Gene3D" id="3.40.50.2000">
    <property type="entry name" value="Glycogen Phosphorylase B"/>
    <property type="match status" value="2"/>
</dbReference>
<evidence type="ECO:0000313" key="1">
    <source>
        <dbReference type="EMBL" id="USF24978.1"/>
    </source>
</evidence>
<dbReference type="RefSeq" id="WP_023276615.1">
    <property type="nucleotide sequence ID" value="NZ_CP097562.1"/>
</dbReference>
<dbReference type="eggNOG" id="COG0438">
    <property type="taxonomic scope" value="Bacteria"/>
</dbReference>
<dbReference type="AlphaFoldDB" id="V2PXH8"/>
<proteinExistence type="predicted"/>
<gene>
    <name evidence="1" type="primary">mshA</name>
    <name evidence="1" type="ORF">N508_002073</name>
</gene>
<name>V2PXH8_9BACT</name>
<keyword evidence="2" id="KW-1185">Reference proteome</keyword>
<evidence type="ECO:0000313" key="2">
    <source>
        <dbReference type="Proteomes" id="UP000017429"/>
    </source>
</evidence>
<dbReference type="PANTHER" id="PTHR12526">
    <property type="entry name" value="GLYCOSYLTRANSFERASE"/>
    <property type="match status" value="1"/>
</dbReference>
<reference evidence="1" key="2">
    <citation type="submission" date="2022-05" db="EMBL/GenBank/DDBJ databases">
        <authorList>
            <person name="Proctor A.L."/>
            <person name="Phillips G.J."/>
            <person name="Wannemuehler M.J."/>
        </authorList>
    </citation>
    <scope>NUCLEOTIDE SEQUENCE</scope>
    <source>
        <strain evidence="1">ASF457</strain>
    </source>
</reference>
<keyword evidence="1" id="KW-0328">Glycosyltransferase</keyword>
<dbReference type="Pfam" id="PF00534">
    <property type="entry name" value="Glycos_transf_1"/>
    <property type="match status" value="1"/>
</dbReference>
<organism evidence="1 2">
    <name type="scientific">Mucispirillum schaedleri ASF457</name>
    <dbReference type="NCBI Taxonomy" id="1379858"/>
    <lineage>
        <taxon>Bacteria</taxon>
        <taxon>Pseudomonadati</taxon>
        <taxon>Deferribacterota</taxon>
        <taxon>Deferribacteres</taxon>
        <taxon>Deferribacterales</taxon>
        <taxon>Mucispirillaceae</taxon>
        <taxon>Mucispirillum</taxon>
    </lineage>
</organism>
<dbReference type="GO" id="GO:0102710">
    <property type="term" value="F:D-inositol-3-phosphate glycosyltransferase activity"/>
    <property type="evidence" value="ECO:0007669"/>
    <property type="project" value="UniProtKB-EC"/>
</dbReference>
<dbReference type="EMBL" id="CP097562">
    <property type="protein sequence ID" value="USF24978.1"/>
    <property type="molecule type" value="Genomic_DNA"/>
</dbReference>
<dbReference type="OrthoDB" id="9804196at2"/>
<protein>
    <submittedName>
        <fullName evidence="1">D-inositol-3-phosphate glycosyltransferase</fullName>
        <ecNumber evidence="1">2.4.1.250</ecNumber>
    </submittedName>
</protein>
<dbReference type="EC" id="2.4.1.250" evidence="1"/>
<sequence>MNIVHLINVRWFNATAWYALRLIESGILAGDRAAAAGLPDSPVINKAKELGVQTVEAPFTSNNFFDFFKNLRKIHKLIKDIDADTLVCHRGEMFWIIALDKFIFRRKYKLIRVRGDVRPPKTDIFSKFTHNTACNHIITSADFIRTFFIEKLKTNANYIDTIYGGVNRSVFYKDYKKRINVRQHYNFKDDDFVVSVVGRFDPVKGHNVFLKACSRAYKNGLKELKIMLAGFPENIKLDEMQKMVEDNGLNDITIITGKVDDITGIMNASDLGVISSLGSEAVCRVAMEFMACGVPVISSNAGVLPEMLPQQYRYDIYDDERLAFLITEKKGFIKIYDQKDFYNEFIEKINLHS</sequence>
<keyword evidence="1" id="KW-0808">Transferase</keyword>
<dbReference type="SUPFAM" id="SSF53756">
    <property type="entry name" value="UDP-Glycosyltransferase/glycogen phosphorylase"/>
    <property type="match status" value="1"/>
</dbReference>
<dbReference type="Proteomes" id="UP000017429">
    <property type="component" value="Chromosome"/>
</dbReference>
<dbReference type="KEGG" id="msch:N508_002073"/>
<dbReference type="InterPro" id="IPR001296">
    <property type="entry name" value="Glyco_trans_1"/>
</dbReference>
<accession>V2PXH8</accession>
<reference evidence="1" key="3">
    <citation type="submission" date="2022-06" db="EMBL/GenBank/DDBJ databases">
        <title>Resources to Facilitate Use of the Altered Schaedler Flora (ASF) Mouse Model to Study Microbiome Function.</title>
        <authorList>
            <person name="Proctor A."/>
            <person name="Parvinroo S."/>
            <person name="Richie T."/>
            <person name="Jia X."/>
            <person name="Lee S.T.M."/>
            <person name="Karp P.D."/>
            <person name="Paley S."/>
            <person name="Kostic A.D."/>
            <person name="Pierre J.F."/>
            <person name="Wannemuehler M.J."/>
            <person name="Phillips G.J."/>
        </authorList>
    </citation>
    <scope>NUCLEOTIDE SEQUENCE</scope>
    <source>
        <strain evidence="1">ASF457</strain>
    </source>
</reference>
<reference evidence="1" key="1">
    <citation type="journal article" date="2014" name="Genome Announc.">
        <title>Draft genome sequences of the altered schaedler flora, a defined bacterial community from gnotobiotic mice.</title>
        <authorList>
            <person name="Wannemuehler M.J."/>
            <person name="Overstreet A.M."/>
            <person name="Ward D.V."/>
            <person name="Phillips G.J."/>
        </authorList>
    </citation>
    <scope>NUCLEOTIDE SEQUENCE</scope>
    <source>
        <strain evidence="1">ASF457</strain>
    </source>
</reference>